<dbReference type="AlphaFoldDB" id="A0AAD5N019"/>
<sequence>MNTYVAALILTVFIFVEGININAKGPETDDDSGIDVYHDVIKDCGSGKNMDESQRLFFLTAHLGYRYELQKRETQNGNEENNKFPTATDMSYLVYDCDLEKSAFDLARMCIKKYEYSFTDVGSNIATIDLSDTQNINSILELHSDANTDFFLTKVEEEVGKWWNTSKLSLLHDDLTPRPENKLMIPFFQMANADMTKVGCAYNLCNSDESTFVSLVCKYGDKPISTSTPLYTKGPPCDACRATCYNPFKMCLKKL</sequence>
<dbReference type="InterPro" id="IPR035940">
    <property type="entry name" value="CAP_sf"/>
</dbReference>
<feature type="chain" id="PRO_5042283162" description="SCP domain-containing protein" evidence="1">
    <location>
        <begin position="19"/>
        <end position="255"/>
    </location>
</feature>
<dbReference type="Proteomes" id="UP001196413">
    <property type="component" value="Unassembled WGS sequence"/>
</dbReference>
<evidence type="ECO:0000313" key="3">
    <source>
        <dbReference type="EMBL" id="KAJ1354389.1"/>
    </source>
</evidence>
<dbReference type="Gene3D" id="3.40.33.10">
    <property type="entry name" value="CAP"/>
    <property type="match status" value="1"/>
</dbReference>
<reference evidence="3" key="1">
    <citation type="submission" date="2021-06" db="EMBL/GenBank/DDBJ databases">
        <title>Parelaphostrongylus tenuis whole genome reference sequence.</title>
        <authorList>
            <person name="Garwood T.J."/>
            <person name="Larsen P.A."/>
            <person name="Fountain-Jones N.M."/>
            <person name="Garbe J.R."/>
            <person name="Macchietto M.G."/>
            <person name="Kania S.A."/>
            <person name="Gerhold R.W."/>
            <person name="Richards J.E."/>
            <person name="Wolf T.M."/>
        </authorList>
    </citation>
    <scope>NUCLEOTIDE SEQUENCE</scope>
    <source>
        <strain evidence="3">MNPRO001-30</strain>
        <tissue evidence="3">Meninges</tissue>
    </source>
</reference>
<dbReference type="InterPro" id="IPR014044">
    <property type="entry name" value="CAP_dom"/>
</dbReference>
<protein>
    <recommendedName>
        <fullName evidence="2">SCP domain-containing protein</fullName>
    </recommendedName>
</protein>
<feature type="domain" description="SCP" evidence="2">
    <location>
        <begin position="53"/>
        <end position="220"/>
    </location>
</feature>
<organism evidence="3 4">
    <name type="scientific">Parelaphostrongylus tenuis</name>
    <name type="common">Meningeal worm</name>
    <dbReference type="NCBI Taxonomy" id="148309"/>
    <lineage>
        <taxon>Eukaryota</taxon>
        <taxon>Metazoa</taxon>
        <taxon>Ecdysozoa</taxon>
        <taxon>Nematoda</taxon>
        <taxon>Chromadorea</taxon>
        <taxon>Rhabditida</taxon>
        <taxon>Rhabditina</taxon>
        <taxon>Rhabditomorpha</taxon>
        <taxon>Strongyloidea</taxon>
        <taxon>Metastrongylidae</taxon>
        <taxon>Parelaphostrongylus</taxon>
    </lineage>
</organism>
<evidence type="ECO:0000313" key="4">
    <source>
        <dbReference type="Proteomes" id="UP001196413"/>
    </source>
</evidence>
<dbReference type="EMBL" id="JAHQIW010002051">
    <property type="protein sequence ID" value="KAJ1354389.1"/>
    <property type="molecule type" value="Genomic_DNA"/>
</dbReference>
<accession>A0AAD5N019</accession>
<dbReference type="SMART" id="SM00198">
    <property type="entry name" value="SCP"/>
    <property type="match status" value="1"/>
</dbReference>
<feature type="signal peptide" evidence="1">
    <location>
        <begin position="1"/>
        <end position="18"/>
    </location>
</feature>
<name>A0AAD5N019_PARTN</name>
<keyword evidence="1" id="KW-0732">Signal</keyword>
<evidence type="ECO:0000259" key="2">
    <source>
        <dbReference type="SMART" id="SM00198"/>
    </source>
</evidence>
<evidence type="ECO:0000256" key="1">
    <source>
        <dbReference type="SAM" id="SignalP"/>
    </source>
</evidence>
<dbReference type="Pfam" id="PF00188">
    <property type="entry name" value="CAP"/>
    <property type="match status" value="1"/>
</dbReference>
<gene>
    <name evidence="3" type="ORF">KIN20_011313</name>
</gene>
<dbReference type="CDD" id="cd05380">
    <property type="entry name" value="CAP_euk"/>
    <property type="match status" value="1"/>
</dbReference>
<dbReference type="SUPFAM" id="SSF55797">
    <property type="entry name" value="PR-1-like"/>
    <property type="match status" value="1"/>
</dbReference>
<proteinExistence type="predicted"/>
<comment type="caution">
    <text evidence="3">The sequence shown here is derived from an EMBL/GenBank/DDBJ whole genome shotgun (WGS) entry which is preliminary data.</text>
</comment>
<keyword evidence="4" id="KW-1185">Reference proteome</keyword>